<reference evidence="1 2" key="1">
    <citation type="submission" date="2018-08" db="EMBL/GenBank/DDBJ databases">
        <title>Comparative analysis of Burkholderia isolates from Puerto Rico.</title>
        <authorList>
            <person name="Hall C."/>
            <person name="Sahl J."/>
            <person name="Wagner D."/>
        </authorList>
    </citation>
    <scope>NUCLEOTIDE SEQUENCE [LARGE SCALE GENOMIC DNA]</scope>
    <source>
        <strain evidence="1 2">Bp8966</strain>
    </source>
</reference>
<dbReference type="Proteomes" id="UP000281098">
    <property type="component" value="Unassembled WGS sequence"/>
</dbReference>
<organism evidence="1 2">
    <name type="scientific">Burkholderia stagnalis</name>
    <dbReference type="NCBI Taxonomy" id="1503054"/>
    <lineage>
        <taxon>Bacteria</taxon>
        <taxon>Pseudomonadati</taxon>
        <taxon>Pseudomonadota</taxon>
        <taxon>Betaproteobacteria</taxon>
        <taxon>Burkholderiales</taxon>
        <taxon>Burkholderiaceae</taxon>
        <taxon>Burkholderia</taxon>
        <taxon>Burkholderia cepacia complex</taxon>
    </lineage>
</organism>
<name>A0ABX9YQU8_9BURK</name>
<protein>
    <submittedName>
        <fullName evidence="1">Uncharacterized protein</fullName>
    </submittedName>
</protein>
<gene>
    <name evidence="1" type="ORF">DF017_13930</name>
</gene>
<sequence length="98" mass="10859">MHIEFPHNQTGDTMQDLIEGFLKFQREEFGRSPACPVAHHHMKLDAATFRKLRRLAPVLDDVLNAGEVEHADQAVNLAALAALCSQLFDAYRGSSVTA</sequence>
<evidence type="ECO:0000313" key="2">
    <source>
        <dbReference type="Proteomes" id="UP000281098"/>
    </source>
</evidence>
<accession>A0ABX9YQU8</accession>
<dbReference type="EMBL" id="QTPM01000014">
    <property type="protein sequence ID" value="RQY93176.1"/>
    <property type="molecule type" value="Genomic_DNA"/>
</dbReference>
<evidence type="ECO:0000313" key="1">
    <source>
        <dbReference type="EMBL" id="RQY93176.1"/>
    </source>
</evidence>
<proteinExistence type="predicted"/>
<comment type="caution">
    <text evidence="1">The sequence shown here is derived from an EMBL/GenBank/DDBJ whole genome shotgun (WGS) entry which is preliminary data.</text>
</comment>
<keyword evidence="2" id="KW-1185">Reference proteome</keyword>